<reference evidence="1" key="1">
    <citation type="submission" date="2019-08" db="EMBL/GenBank/DDBJ databases">
        <title>Genome sequence of Clostridiales bacterium MT110.</title>
        <authorList>
            <person name="Cao J."/>
        </authorList>
    </citation>
    <scope>NUCLEOTIDE SEQUENCE</scope>
    <source>
        <strain evidence="1">MT110</strain>
    </source>
</reference>
<sequence length="558" mass="64555">MARTSRKQIDNLAQVPIEKIWNTCIYGRLSEEDERKKESDSIGNQISMLERYIAVRPYLKLISIFKDVNQTGTNFDRPGFNEMMDAIKSGKINCIVVKDLSRFGRNYIETGTYLEKILPFFHVRFISVNDAYDSLNASSQDDGYAIPLKNLIHDVYARDISKKIKSGLAVKRSRGEFTGCVAAYGYQKADNGRLVIDEETAPVVRDIFKWASNGMGDMRIAQKLNELGIPSPSQYRYEKGILKSERYANVRYWYKSAVRRILINPVYLGHMVQGKSKSDLWGKGGSMEQPQDQWVEIKNTHEPLVDEKTFSTVRCIKQERESSERKQVEPQRSNILKGLVFCGDCKRSMKWRKMPKSKGPALYYFSCATYEDIAKNDCVKKRMDEPDLLSVLYTAIRKQIDLAVDIDRMVSKLNAKEGFCQHQSEVDAEITETEKKLSRLSMLRSSLYEDYQEKLLDEAEYLFTKAKYEKDVTLLRSRLDELSSQKYRLNTMLTPQNPWLTALKKFKRNKAITGEMISELVERVEIFSDQSVSICFRYRDEFESLLGFIEVESEVRVS</sequence>
<evidence type="ECO:0000313" key="2">
    <source>
        <dbReference type="Proteomes" id="UP000594014"/>
    </source>
</evidence>
<dbReference type="Proteomes" id="UP000594014">
    <property type="component" value="Chromosome"/>
</dbReference>
<keyword evidence="2" id="KW-1185">Reference proteome</keyword>
<proteinExistence type="predicted"/>
<accession>A0ACD1ACZ7</accession>
<dbReference type="EMBL" id="CP042469">
    <property type="protein sequence ID" value="QOX64376.1"/>
    <property type="molecule type" value="Genomic_DNA"/>
</dbReference>
<evidence type="ECO:0000313" key="1">
    <source>
        <dbReference type="EMBL" id="QOX64376.1"/>
    </source>
</evidence>
<gene>
    <name evidence="1" type="ORF">FRZ06_13985</name>
</gene>
<organism evidence="1 2">
    <name type="scientific">Anoxybacterium hadale</name>
    <dbReference type="NCBI Taxonomy" id="3408580"/>
    <lineage>
        <taxon>Bacteria</taxon>
        <taxon>Bacillati</taxon>
        <taxon>Bacillota</taxon>
        <taxon>Clostridia</taxon>
        <taxon>Peptostreptococcales</taxon>
        <taxon>Anaerovoracaceae</taxon>
        <taxon>Anoxybacterium</taxon>
    </lineage>
</organism>
<protein>
    <submittedName>
        <fullName evidence="1">Recombinase</fullName>
    </submittedName>
</protein>
<name>A0ACD1ACZ7_9FIRM</name>